<dbReference type="GO" id="GO:0006952">
    <property type="term" value="P:defense response"/>
    <property type="evidence" value="ECO:0007669"/>
    <property type="project" value="UniProtKB-KW"/>
</dbReference>
<dbReference type="PANTHER" id="PTHR36766">
    <property type="entry name" value="PLANT BROAD-SPECTRUM MILDEW RESISTANCE PROTEIN RPW8"/>
    <property type="match status" value="1"/>
</dbReference>
<evidence type="ECO:0000256" key="1">
    <source>
        <dbReference type="ARBA" id="ARBA00022821"/>
    </source>
</evidence>
<dbReference type="EMBL" id="VIEB01001988">
    <property type="protein sequence ID" value="TQD70110.1"/>
    <property type="molecule type" value="Genomic_DNA"/>
</dbReference>
<dbReference type="PANTHER" id="PTHR36766:SF70">
    <property type="entry name" value="DISEASE RESISTANCE PROTEIN RGA4"/>
    <property type="match status" value="1"/>
</dbReference>
<dbReference type="SUPFAM" id="SSF52058">
    <property type="entry name" value="L domain-like"/>
    <property type="match status" value="1"/>
</dbReference>
<organism evidence="2 3">
    <name type="scientific">Malus baccata</name>
    <name type="common">Siberian crab apple</name>
    <name type="synonym">Pyrus baccata</name>
    <dbReference type="NCBI Taxonomy" id="106549"/>
    <lineage>
        <taxon>Eukaryota</taxon>
        <taxon>Viridiplantae</taxon>
        <taxon>Streptophyta</taxon>
        <taxon>Embryophyta</taxon>
        <taxon>Tracheophyta</taxon>
        <taxon>Spermatophyta</taxon>
        <taxon>Magnoliopsida</taxon>
        <taxon>eudicotyledons</taxon>
        <taxon>Gunneridae</taxon>
        <taxon>Pentapetalae</taxon>
        <taxon>rosids</taxon>
        <taxon>fabids</taxon>
        <taxon>Rosales</taxon>
        <taxon>Rosaceae</taxon>
        <taxon>Amygdaloideae</taxon>
        <taxon>Maleae</taxon>
        <taxon>Malus</taxon>
    </lineage>
</organism>
<gene>
    <name evidence="2" type="ORF">C1H46_044357</name>
</gene>
<sequence>MLEIRFSEEGGEEMGCSFPEEGLLPATLTSLSIGFHPNLTTIQGKVLRQLTSLEYLRIEGCPELQGFTEEAPKSLKRLAILECPNIECLPGQWLPTSLSHLLIKECPLLKERFRRETGEDWPKISHIPHVNIE</sequence>
<name>A0A540K7D4_MALBA</name>
<dbReference type="AlphaFoldDB" id="A0A540K7D4"/>
<accession>A0A540K7D4</accession>
<keyword evidence="1" id="KW-0611">Plant defense</keyword>
<dbReference type="InterPro" id="IPR032675">
    <property type="entry name" value="LRR_dom_sf"/>
</dbReference>
<keyword evidence="3" id="KW-1185">Reference proteome</keyword>
<reference evidence="2 3" key="1">
    <citation type="journal article" date="2019" name="G3 (Bethesda)">
        <title>Sequencing of a Wild Apple (Malus baccata) Genome Unravels the Differences Between Cultivated and Wild Apple Species Regarding Disease Resistance and Cold Tolerance.</title>
        <authorList>
            <person name="Chen X."/>
        </authorList>
    </citation>
    <scope>NUCLEOTIDE SEQUENCE [LARGE SCALE GENOMIC DNA]</scope>
    <source>
        <strain evidence="3">cv. Shandingzi</strain>
        <tissue evidence="2">Leaves</tissue>
    </source>
</reference>
<dbReference type="Gene3D" id="3.80.10.10">
    <property type="entry name" value="Ribonuclease Inhibitor"/>
    <property type="match status" value="1"/>
</dbReference>
<comment type="caution">
    <text evidence="2">The sequence shown here is derived from an EMBL/GenBank/DDBJ whole genome shotgun (WGS) entry which is preliminary data.</text>
</comment>
<protein>
    <recommendedName>
        <fullName evidence="4">NB-ARC domain-containing protein</fullName>
    </recommendedName>
</protein>
<dbReference type="Proteomes" id="UP000315295">
    <property type="component" value="Unassembled WGS sequence"/>
</dbReference>
<evidence type="ECO:0000313" key="2">
    <source>
        <dbReference type="EMBL" id="TQD70110.1"/>
    </source>
</evidence>
<evidence type="ECO:0008006" key="4">
    <source>
        <dbReference type="Google" id="ProtNLM"/>
    </source>
</evidence>
<proteinExistence type="predicted"/>
<evidence type="ECO:0000313" key="3">
    <source>
        <dbReference type="Proteomes" id="UP000315295"/>
    </source>
</evidence>
<dbReference type="STRING" id="106549.A0A540K7D4"/>